<evidence type="ECO:0000313" key="2">
    <source>
        <dbReference type="Proteomes" id="UP000887458"/>
    </source>
</evidence>
<organism evidence="1 2">
    <name type="scientific">Dermatophagoides pteronyssinus</name>
    <name type="common">European house dust mite</name>
    <dbReference type="NCBI Taxonomy" id="6956"/>
    <lineage>
        <taxon>Eukaryota</taxon>
        <taxon>Metazoa</taxon>
        <taxon>Ecdysozoa</taxon>
        <taxon>Arthropoda</taxon>
        <taxon>Chelicerata</taxon>
        <taxon>Arachnida</taxon>
        <taxon>Acari</taxon>
        <taxon>Acariformes</taxon>
        <taxon>Sarcoptiformes</taxon>
        <taxon>Astigmata</taxon>
        <taxon>Psoroptidia</taxon>
        <taxon>Analgoidea</taxon>
        <taxon>Pyroglyphidae</taxon>
        <taxon>Dermatophagoidinae</taxon>
        <taxon>Dermatophagoides</taxon>
    </lineage>
</organism>
<proteinExistence type="predicted"/>
<reference evidence="1 2" key="2">
    <citation type="journal article" date="2022" name="Mol. Biol. Evol.">
        <title>Comparative Genomics Reveals Insights into the Divergent Evolution of Astigmatic Mites and Household Pest Adaptations.</title>
        <authorList>
            <person name="Xiong Q."/>
            <person name="Wan A.T."/>
            <person name="Liu X."/>
            <person name="Fung C.S."/>
            <person name="Xiao X."/>
            <person name="Malainual N."/>
            <person name="Hou J."/>
            <person name="Wang L."/>
            <person name="Wang M."/>
            <person name="Yang K.Y."/>
            <person name="Cui Y."/>
            <person name="Leung E.L."/>
            <person name="Nong W."/>
            <person name="Shin S.K."/>
            <person name="Au S.W."/>
            <person name="Jeong K.Y."/>
            <person name="Chew F.T."/>
            <person name="Hui J.H."/>
            <person name="Leung T.F."/>
            <person name="Tungtrongchitr A."/>
            <person name="Zhong N."/>
            <person name="Liu Z."/>
            <person name="Tsui S.K."/>
        </authorList>
    </citation>
    <scope>NUCLEOTIDE SEQUENCE [LARGE SCALE GENOMIC DNA]</scope>
    <source>
        <strain evidence="1">Derp</strain>
    </source>
</reference>
<reference evidence="1 2" key="1">
    <citation type="journal article" date="2018" name="J. Allergy Clin. Immunol.">
        <title>High-quality assembly of Dermatophagoides pteronyssinus genome and transcriptome reveals a wide range of novel allergens.</title>
        <authorList>
            <person name="Liu X.Y."/>
            <person name="Yang K.Y."/>
            <person name="Wang M.Q."/>
            <person name="Kwok J.S."/>
            <person name="Zeng X."/>
            <person name="Yang Z."/>
            <person name="Xiao X.J."/>
            <person name="Lau C.P."/>
            <person name="Li Y."/>
            <person name="Huang Z.M."/>
            <person name="Ba J.G."/>
            <person name="Yim A.K."/>
            <person name="Ouyang C.Y."/>
            <person name="Ngai S.M."/>
            <person name="Chan T.F."/>
            <person name="Leung E.L."/>
            <person name="Liu L."/>
            <person name="Liu Z.G."/>
            <person name="Tsui S.K."/>
        </authorList>
    </citation>
    <scope>NUCLEOTIDE SEQUENCE [LARGE SCALE GENOMIC DNA]</scope>
    <source>
        <strain evidence="1">Derp</strain>
    </source>
</reference>
<comment type="caution">
    <text evidence="1">The sequence shown here is derived from an EMBL/GenBank/DDBJ whole genome shotgun (WGS) entry which is preliminary data.</text>
</comment>
<sequence>MQPETSFVISQICRYYSKDYILIRKTKYDNVVDDDDVFAKTKKKRQILLLFKKQGVLLR</sequence>
<keyword evidence="2" id="KW-1185">Reference proteome</keyword>
<accession>A0ABQ8JLK4</accession>
<protein>
    <submittedName>
        <fullName evidence="1">Uncharacterized protein</fullName>
    </submittedName>
</protein>
<dbReference type="EMBL" id="NJHN03000032">
    <property type="protein sequence ID" value="KAH9423235.1"/>
    <property type="molecule type" value="Genomic_DNA"/>
</dbReference>
<name>A0ABQ8JLK4_DERPT</name>
<evidence type="ECO:0000313" key="1">
    <source>
        <dbReference type="EMBL" id="KAH9423235.1"/>
    </source>
</evidence>
<gene>
    <name evidence="1" type="ORF">DERP_003513</name>
</gene>
<dbReference type="Proteomes" id="UP000887458">
    <property type="component" value="Unassembled WGS sequence"/>
</dbReference>